<sequence>MTELVVLKNHGHWSQVTLNRPDRLNALNEQMLKQLTGTLEGLAADPSCRAVLITGAGRGFCAGQDLADCAPGPNGSTLDLADIMEKLYNPLVVLLRSMPKPVICAVNGVAAGGGANVALAGDIVLAAQSAKFIQAFAKIALIPDCGGTWFLPRLIGDARARALALLATPVEAQQAESWGMIWRSVPDADLMSEAAALAEYLAKQPTETFGLLKQALAASPTNNLAAQLNLERDLQRKAAQTSDFAEGLHAFFEKREPHFSGSSV</sequence>
<dbReference type="Proteomes" id="UP000192140">
    <property type="component" value="Unassembled WGS sequence"/>
</dbReference>
<keyword evidence="3" id="KW-1185">Reference proteome</keyword>
<dbReference type="InterPro" id="IPR011968">
    <property type="entry name" value="PaaB1"/>
</dbReference>
<dbReference type="EC" id="5.3.3.18" evidence="2"/>
<gene>
    <name evidence="2" type="primary">paaG</name>
    <name evidence="2" type="ORF">AGR7A_pAt20154</name>
</gene>
<dbReference type="InterPro" id="IPR029045">
    <property type="entry name" value="ClpP/crotonase-like_dom_sf"/>
</dbReference>
<protein>
    <submittedName>
        <fullName evidence="2">1,2-epoxyphenylacetyl-CoA isomerase</fullName>
        <ecNumber evidence="2">5.3.3.18</ecNumber>
    </submittedName>
</protein>
<dbReference type="RefSeq" id="WP_080855111.1">
    <property type="nucleotide sequence ID" value="NZ_LT009777.1"/>
</dbReference>
<organism evidence="2 3">
    <name type="scientific">Agrobacterium deltaense NCPPB 1641</name>
    <dbReference type="NCBI Taxonomy" id="1183425"/>
    <lineage>
        <taxon>Bacteria</taxon>
        <taxon>Pseudomonadati</taxon>
        <taxon>Pseudomonadota</taxon>
        <taxon>Alphaproteobacteria</taxon>
        <taxon>Hyphomicrobiales</taxon>
        <taxon>Rhizobiaceae</taxon>
        <taxon>Rhizobium/Agrobacterium group</taxon>
        <taxon>Agrobacterium</taxon>
    </lineage>
</organism>
<dbReference type="NCBIfam" id="TIGR02280">
    <property type="entry name" value="PaaB1"/>
    <property type="match status" value="1"/>
</dbReference>
<dbReference type="GO" id="GO:0010124">
    <property type="term" value="P:phenylacetate catabolic process"/>
    <property type="evidence" value="ECO:0007669"/>
    <property type="project" value="InterPro"/>
</dbReference>
<dbReference type="InterPro" id="IPR001753">
    <property type="entry name" value="Enoyl-CoA_hydra/iso"/>
</dbReference>
<dbReference type="InterPro" id="IPR014748">
    <property type="entry name" value="Enoyl-CoA_hydra_C"/>
</dbReference>
<dbReference type="Gene3D" id="3.90.226.10">
    <property type="entry name" value="2-enoyl-CoA Hydratase, Chain A, domain 1"/>
    <property type="match status" value="1"/>
</dbReference>
<accession>A0A1S7U8W8</accession>
<dbReference type="PANTHER" id="PTHR43459">
    <property type="entry name" value="ENOYL-COA HYDRATASE"/>
    <property type="match status" value="1"/>
</dbReference>
<dbReference type="AlphaFoldDB" id="A0A1S7U8W8"/>
<comment type="similarity">
    <text evidence="1">Belongs to the enoyl-CoA hydratase/isomerase family.</text>
</comment>
<evidence type="ECO:0000313" key="3">
    <source>
        <dbReference type="Proteomes" id="UP000192140"/>
    </source>
</evidence>
<dbReference type="EMBL" id="FCNP01000049">
    <property type="protein sequence ID" value="CVI63245.1"/>
    <property type="molecule type" value="Genomic_DNA"/>
</dbReference>
<keyword evidence="2" id="KW-0413">Isomerase</keyword>
<evidence type="ECO:0000313" key="2">
    <source>
        <dbReference type="EMBL" id="CVI63245.1"/>
    </source>
</evidence>
<comment type="caution">
    <text evidence="2">The sequence shown here is derived from an EMBL/GenBank/DDBJ whole genome shotgun (WGS) entry which is preliminary data.</text>
</comment>
<dbReference type="PANTHER" id="PTHR43459:SF1">
    <property type="entry name" value="EG:BACN32G11.4 PROTEIN"/>
    <property type="match status" value="1"/>
</dbReference>
<dbReference type="CDD" id="cd06558">
    <property type="entry name" value="crotonase-like"/>
    <property type="match status" value="1"/>
</dbReference>
<dbReference type="Pfam" id="PF00378">
    <property type="entry name" value="ECH_1"/>
    <property type="match status" value="1"/>
</dbReference>
<proteinExistence type="inferred from homology"/>
<dbReference type="Gene3D" id="1.10.12.10">
    <property type="entry name" value="Lyase 2-enoyl-coa Hydratase, Chain A, domain 2"/>
    <property type="match status" value="1"/>
</dbReference>
<dbReference type="GO" id="GO:0016853">
    <property type="term" value="F:isomerase activity"/>
    <property type="evidence" value="ECO:0007669"/>
    <property type="project" value="UniProtKB-KW"/>
</dbReference>
<dbReference type="SUPFAM" id="SSF52096">
    <property type="entry name" value="ClpP/crotonase"/>
    <property type="match status" value="1"/>
</dbReference>
<evidence type="ECO:0000256" key="1">
    <source>
        <dbReference type="ARBA" id="ARBA00005254"/>
    </source>
</evidence>
<reference evidence="2" key="1">
    <citation type="submission" date="2016-01" db="EMBL/GenBank/DDBJ databases">
        <authorList>
            <person name="Regsiter A."/>
            <person name="william w."/>
        </authorList>
    </citation>
    <scope>NUCLEOTIDE SEQUENCE</scope>
    <source>
        <strain evidence="2">NCPPB 1641</strain>
    </source>
</reference>
<name>A0A1S7U8W8_9HYPH</name>